<gene>
    <name evidence="2" type="ORF">K431DRAFT_291137</name>
</gene>
<feature type="compositionally biased region" description="Low complexity" evidence="1">
    <location>
        <begin position="391"/>
        <end position="400"/>
    </location>
</feature>
<reference evidence="2" key="1">
    <citation type="journal article" date="2020" name="Stud. Mycol.">
        <title>101 Dothideomycetes genomes: a test case for predicting lifestyles and emergence of pathogens.</title>
        <authorList>
            <person name="Haridas S."/>
            <person name="Albert R."/>
            <person name="Binder M."/>
            <person name="Bloem J."/>
            <person name="Labutti K."/>
            <person name="Salamov A."/>
            <person name="Andreopoulos B."/>
            <person name="Baker S."/>
            <person name="Barry K."/>
            <person name="Bills G."/>
            <person name="Bluhm B."/>
            <person name="Cannon C."/>
            <person name="Castanera R."/>
            <person name="Culley D."/>
            <person name="Daum C."/>
            <person name="Ezra D."/>
            <person name="Gonzalez J."/>
            <person name="Henrissat B."/>
            <person name="Kuo A."/>
            <person name="Liang C."/>
            <person name="Lipzen A."/>
            <person name="Lutzoni F."/>
            <person name="Magnuson J."/>
            <person name="Mondo S."/>
            <person name="Nolan M."/>
            <person name="Ohm R."/>
            <person name="Pangilinan J."/>
            <person name="Park H.-J."/>
            <person name="Ramirez L."/>
            <person name="Alfaro M."/>
            <person name="Sun H."/>
            <person name="Tritt A."/>
            <person name="Yoshinaga Y."/>
            <person name="Zwiers L.-H."/>
            <person name="Turgeon B."/>
            <person name="Goodwin S."/>
            <person name="Spatafora J."/>
            <person name="Crous P."/>
            <person name="Grigoriev I."/>
        </authorList>
    </citation>
    <scope>NUCLEOTIDE SEQUENCE</scope>
    <source>
        <strain evidence="2">CBS 116435</strain>
    </source>
</reference>
<dbReference type="OrthoDB" id="3786440at2759"/>
<feature type="region of interest" description="Disordered" evidence="1">
    <location>
        <begin position="381"/>
        <end position="452"/>
    </location>
</feature>
<comment type="caution">
    <text evidence="2">The sequence shown here is derived from an EMBL/GenBank/DDBJ whole genome shotgun (WGS) entry which is preliminary data.</text>
</comment>
<dbReference type="EMBL" id="MU003769">
    <property type="protein sequence ID" value="KAF2724948.1"/>
    <property type="molecule type" value="Genomic_DNA"/>
</dbReference>
<evidence type="ECO:0000313" key="2">
    <source>
        <dbReference type="EMBL" id="KAF2724948.1"/>
    </source>
</evidence>
<accession>A0A9P4UTQ5</accession>
<feature type="compositionally biased region" description="Polar residues" evidence="1">
    <location>
        <begin position="433"/>
        <end position="451"/>
    </location>
</feature>
<proteinExistence type="predicted"/>
<evidence type="ECO:0000313" key="3">
    <source>
        <dbReference type="Proteomes" id="UP000799441"/>
    </source>
</evidence>
<sequence>MFVPPPAQYFTVTEARARLEDARCQREKPARQVLTIGKGTPLDRAESSTSPDILLLSSKHRKAKPRTRHLFAARARREITPRSQKSVIAEALGTQGRDEHVIDSNATVRRAAIISPFEEAERMRKARGPPARALQLRDCKPRSLYPDIGTTNTKVVPSSSPLQAHDRLCLSKARDLSKPLPPPSSELFVSAGTTGNPIDEIAVLNSLAAQPSRPLLGTYTSTAVEDRMANTIAQASLPRRSTSYKGPNAVGDVSSVHPGEVWHSPTHNVRFMDRMKVRMALSAAQLDPNERRAQPSPNSAMSGGIISRNDQMEHAERSALSLSELSGYPGVSVHEPADQEWPSRSMLQRSGMSPITLPAYVLHSELPDTPTSILRTPIEMYQAKVPDRSPSRTYSGRSSSPEPLPASYKPEASLGQHNSHRILSEGSVRRRTSTQAKATTSIDQIQPQPGMTTPRAMSMRLRCGSVLTIEPPEATPWRRSVYIHGPIKLLKSVGRSRENTVASLDEFQDAVESMCDHKFRRRSDDAMVDDACKWFAQLGLEDVSFDGDRLMEGAGE</sequence>
<evidence type="ECO:0000256" key="1">
    <source>
        <dbReference type="SAM" id="MobiDB-lite"/>
    </source>
</evidence>
<dbReference type="AlphaFoldDB" id="A0A9P4UTQ5"/>
<keyword evidence="3" id="KW-1185">Reference proteome</keyword>
<organism evidence="2 3">
    <name type="scientific">Polychaeton citri CBS 116435</name>
    <dbReference type="NCBI Taxonomy" id="1314669"/>
    <lineage>
        <taxon>Eukaryota</taxon>
        <taxon>Fungi</taxon>
        <taxon>Dikarya</taxon>
        <taxon>Ascomycota</taxon>
        <taxon>Pezizomycotina</taxon>
        <taxon>Dothideomycetes</taxon>
        <taxon>Dothideomycetidae</taxon>
        <taxon>Capnodiales</taxon>
        <taxon>Capnodiaceae</taxon>
        <taxon>Polychaeton</taxon>
    </lineage>
</organism>
<protein>
    <submittedName>
        <fullName evidence="2">Uncharacterized protein</fullName>
    </submittedName>
</protein>
<dbReference type="Proteomes" id="UP000799441">
    <property type="component" value="Unassembled WGS sequence"/>
</dbReference>
<name>A0A9P4UTQ5_9PEZI</name>